<accession>A0A9J5X682</accession>
<keyword evidence="4" id="KW-1185">Reference proteome</keyword>
<dbReference type="EMBL" id="JACXVP010000010">
    <property type="protein sequence ID" value="KAG5582750.1"/>
    <property type="molecule type" value="Genomic_DNA"/>
</dbReference>
<dbReference type="Pfam" id="PF09331">
    <property type="entry name" value="DUF1985"/>
    <property type="match status" value="1"/>
</dbReference>
<comment type="caution">
    <text evidence="3">The sequence shown here is derived from an EMBL/GenBank/DDBJ whole genome shotgun (WGS) entry which is preliminary data.</text>
</comment>
<sequence length="618" mass="71451">MSNFEQRTIETWDFNTWLIRVRFRTICKRGTLRAAARVWTGSRFWAGNLSRVWISTGFWFNFSGFALRVGSLELIEVKVTKKRATLLLKNIVGDFQYLRLGLLRHSRHLPQDCASMTPRKKRTTPIKTYERRIRTQRQREEELENTNLKKSIEEEGEHEIDVSSTNVERDDRAVFLTLHPITIIVKSIRYANYNLESMIDRYPNLRGSLTVKSELRKFSKFRTILKKQKLVKFFRSSIFGNYLQLEGRIRFQMSLVYQLLRRQIYSHRKEEIWINYSGMLICFGMKEFSIIIGLNCHNEEVYDGENMSTRTKMRRKEILEVVERSCKRNELFEHLQSKNLSKDVKKSLCLLYFVDSFLCGKDVNTNISKKWILLSADRKAFSAYPWGRISYDFTIEHLLKAVKTIDGKTTNLYGFPWAFMCWAFEVVPFLQKKYKKLTKDDKIEKLEMDLNGVVAIKRDIIIDEHNLDVGGGGASSPIVERVFSGVGVGGGGQFTPNVDRCTDGVDFERGEDFGDISGDFGVGTSSPIDENVPCLQETPSTKETIDLLNVRVESLEKTIVTMNAKIESLEKAIVTMKSKRGIRPSSKISHPYTPDYVKRAKRQISVALSSARKKKKGK</sequence>
<feature type="non-terminal residue" evidence="3">
    <location>
        <position position="1"/>
    </location>
</feature>
<dbReference type="OrthoDB" id="1750169at2759"/>
<dbReference type="Proteomes" id="UP000824120">
    <property type="component" value="Chromosome 10"/>
</dbReference>
<evidence type="ECO:0000256" key="1">
    <source>
        <dbReference type="SAM" id="Coils"/>
    </source>
</evidence>
<dbReference type="PANTHER" id="PTHR48449">
    <property type="entry name" value="DUF1985 DOMAIN-CONTAINING PROTEIN"/>
    <property type="match status" value="1"/>
</dbReference>
<feature type="domain" description="DUF1985" evidence="2">
    <location>
        <begin position="260"/>
        <end position="396"/>
    </location>
</feature>
<keyword evidence="1" id="KW-0175">Coiled coil</keyword>
<feature type="coiled-coil region" evidence="1">
    <location>
        <begin position="545"/>
        <end position="579"/>
    </location>
</feature>
<organism evidence="3 4">
    <name type="scientific">Solanum commersonii</name>
    <name type="common">Commerson's wild potato</name>
    <name type="synonym">Commerson's nightshade</name>
    <dbReference type="NCBI Taxonomy" id="4109"/>
    <lineage>
        <taxon>Eukaryota</taxon>
        <taxon>Viridiplantae</taxon>
        <taxon>Streptophyta</taxon>
        <taxon>Embryophyta</taxon>
        <taxon>Tracheophyta</taxon>
        <taxon>Spermatophyta</taxon>
        <taxon>Magnoliopsida</taxon>
        <taxon>eudicotyledons</taxon>
        <taxon>Gunneridae</taxon>
        <taxon>Pentapetalae</taxon>
        <taxon>asterids</taxon>
        <taxon>lamiids</taxon>
        <taxon>Solanales</taxon>
        <taxon>Solanaceae</taxon>
        <taxon>Solanoideae</taxon>
        <taxon>Solaneae</taxon>
        <taxon>Solanum</taxon>
    </lineage>
</organism>
<reference evidence="3 4" key="1">
    <citation type="submission" date="2020-09" db="EMBL/GenBank/DDBJ databases">
        <title>De no assembly of potato wild relative species, Solanum commersonii.</title>
        <authorList>
            <person name="Cho K."/>
        </authorList>
    </citation>
    <scope>NUCLEOTIDE SEQUENCE [LARGE SCALE GENOMIC DNA]</scope>
    <source>
        <strain evidence="3">LZ3.2</strain>
        <tissue evidence="3">Leaf</tissue>
    </source>
</reference>
<protein>
    <recommendedName>
        <fullName evidence="2">DUF1985 domain-containing protein</fullName>
    </recommendedName>
</protein>
<evidence type="ECO:0000313" key="3">
    <source>
        <dbReference type="EMBL" id="KAG5582750.1"/>
    </source>
</evidence>
<name>A0A9J5X682_SOLCO</name>
<evidence type="ECO:0000259" key="2">
    <source>
        <dbReference type="Pfam" id="PF09331"/>
    </source>
</evidence>
<proteinExistence type="predicted"/>
<dbReference type="InterPro" id="IPR015410">
    <property type="entry name" value="DUF1985"/>
</dbReference>
<evidence type="ECO:0000313" key="4">
    <source>
        <dbReference type="Proteomes" id="UP000824120"/>
    </source>
</evidence>
<dbReference type="AlphaFoldDB" id="A0A9J5X682"/>
<gene>
    <name evidence="3" type="ORF">H5410_053377</name>
</gene>
<dbReference type="PANTHER" id="PTHR48449:SF1">
    <property type="entry name" value="DUF1985 DOMAIN-CONTAINING PROTEIN"/>
    <property type="match status" value="1"/>
</dbReference>